<feature type="domain" description="TGS" evidence="3">
    <location>
        <begin position="6"/>
        <end position="89"/>
    </location>
</feature>
<evidence type="ECO:0000313" key="4">
    <source>
        <dbReference type="EMBL" id="TKA71728.1"/>
    </source>
</evidence>
<dbReference type="SUPFAM" id="SSF81271">
    <property type="entry name" value="TGS-like"/>
    <property type="match status" value="1"/>
</dbReference>
<proteinExistence type="predicted"/>
<dbReference type="GO" id="GO:0016887">
    <property type="term" value="F:ATP hydrolysis activity"/>
    <property type="evidence" value="ECO:0007669"/>
    <property type="project" value="TreeGrafter"/>
</dbReference>
<dbReference type="GO" id="GO:0005737">
    <property type="term" value="C:cytoplasm"/>
    <property type="evidence" value="ECO:0007669"/>
    <property type="project" value="TreeGrafter"/>
</dbReference>
<dbReference type="CDD" id="cd04867">
    <property type="entry name" value="TGS_YchF_OLA1"/>
    <property type="match status" value="1"/>
</dbReference>
<keyword evidence="2" id="KW-0067">ATP-binding</keyword>
<gene>
    <name evidence="4" type="ORF">B0A49_05734</name>
</gene>
<dbReference type="PANTHER" id="PTHR23305:SF11">
    <property type="entry name" value="OBG-LIKE ATPASE 1"/>
    <property type="match status" value="1"/>
</dbReference>
<dbReference type="PROSITE" id="PS51880">
    <property type="entry name" value="TGS"/>
    <property type="match status" value="1"/>
</dbReference>
<dbReference type="STRING" id="331657.A0A4U0X8S7"/>
<dbReference type="Gene3D" id="3.10.20.30">
    <property type="match status" value="1"/>
</dbReference>
<dbReference type="InterPro" id="IPR004095">
    <property type="entry name" value="TGS"/>
</dbReference>
<dbReference type="InterPro" id="IPR012675">
    <property type="entry name" value="Beta-grasp_dom_sf"/>
</dbReference>
<dbReference type="EMBL" id="NAJN01000547">
    <property type="protein sequence ID" value="TKA71728.1"/>
    <property type="molecule type" value="Genomic_DNA"/>
</dbReference>
<organism evidence="4 5">
    <name type="scientific">Cryomyces minteri</name>
    <dbReference type="NCBI Taxonomy" id="331657"/>
    <lineage>
        <taxon>Eukaryota</taxon>
        <taxon>Fungi</taxon>
        <taxon>Dikarya</taxon>
        <taxon>Ascomycota</taxon>
        <taxon>Pezizomycotina</taxon>
        <taxon>Dothideomycetes</taxon>
        <taxon>Dothideomycetes incertae sedis</taxon>
        <taxon>Cryomyces</taxon>
    </lineage>
</organism>
<dbReference type="GO" id="GO:0005524">
    <property type="term" value="F:ATP binding"/>
    <property type="evidence" value="ECO:0007669"/>
    <property type="project" value="UniProtKB-KW"/>
</dbReference>
<dbReference type="Pfam" id="PF06071">
    <property type="entry name" value="YchF-GTPase_C"/>
    <property type="match status" value="1"/>
</dbReference>
<dbReference type="PANTHER" id="PTHR23305">
    <property type="entry name" value="OBG GTPASE FAMILY"/>
    <property type="match status" value="1"/>
</dbReference>
<dbReference type="Proteomes" id="UP000308768">
    <property type="component" value="Unassembled WGS sequence"/>
</dbReference>
<keyword evidence="5" id="KW-1185">Reference proteome</keyword>
<dbReference type="FunFam" id="3.10.20.30:FF:000001">
    <property type="entry name" value="Ribosome-binding ATPase YchF"/>
    <property type="match status" value="1"/>
</dbReference>
<evidence type="ECO:0000259" key="3">
    <source>
        <dbReference type="PROSITE" id="PS51880"/>
    </source>
</evidence>
<name>A0A4U0X8S7_9PEZI</name>
<dbReference type="InterPro" id="IPR013029">
    <property type="entry name" value="YchF_C"/>
</dbReference>
<protein>
    <submittedName>
        <fullName evidence="4">Obg-like ATPase 1</fullName>
    </submittedName>
</protein>
<dbReference type="AlphaFoldDB" id="A0A4U0X8S7"/>
<evidence type="ECO:0000256" key="2">
    <source>
        <dbReference type="ARBA" id="ARBA00022840"/>
    </source>
</evidence>
<dbReference type="OrthoDB" id="424823at2759"/>
<dbReference type="InterPro" id="IPR012676">
    <property type="entry name" value="TGS-like"/>
</dbReference>
<evidence type="ECO:0000313" key="5">
    <source>
        <dbReference type="Proteomes" id="UP000308768"/>
    </source>
</evidence>
<comment type="caution">
    <text evidence="4">The sequence shown here is derived from an EMBL/GenBank/DDBJ whole genome shotgun (WGS) entry which is preliminary data.</text>
</comment>
<accession>A0A4U0X8S7</accession>
<sequence>MRKMMNLGSFFTTGTDEVRQWTIRNGTKAPQAAGVIHGDFEKTFIQVVVYNFSVLKEEGDEAGVKAKGKVMTKGKDYVVEDGDIILVKAGAAKS</sequence>
<evidence type="ECO:0000256" key="1">
    <source>
        <dbReference type="ARBA" id="ARBA00022741"/>
    </source>
</evidence>
<keyword evidence="1" id="KW-0547">Nucleotide-binding</keyword>
<reference evidence="4 5" key="1">
    <citation type="submission" date="2017-03" db="EMBL/GenBank/DDBJ databases">
        <title>Genomes of endolithic fungi from Antarctica.</title>
        <authorList>
            <person name="Coleine C."/>
            <person name="Masonjones S."/>
            <person name="Stajich J.E."/>
        </authorList>
    </citation>
    <scope>NUCLEOTIDE SEQUENCE [LARGE SCALE GENOMIC DNA]</scope>
    <source>
        <strain evidence="4 5">CCFEE 5187</strain>
    </source>
</reference>